<dbReference type="AlphaFoldDB" id="A0A4V1XZM0"/>
<name>A0A4V1XZM0_9ACTN</name>
<evidence type="ECO:0000313" key="2">
    <source>
        <dbReference type="EMBL" id="RYP87219.1"/>
    </source>
</evidence>
<accession>A0A4V1XZM0</accession>
<proteinExistence type="predicted"/>
<sequence length="176" mass="18360">MEGRARSAATLGVLVVLCLLGIWFGIRGLTADLPTDPLVEKGNTICEDRTIAHGTKIRAGEITVSVYNAGRQAGLASRVLRSLQARGFGPGETGNAPEGTKVVRAQVWADSKRNAAAKLVARQLGPTTKVFVNRPDIGVGVVVVLGDSFGKLAKAPTVTRAQGRTTICTPTEAAIS</sequence>
<dbReference type="Proteomes" id="UP000295198">
    <property type="component" value="Unassembled WGS sequence"/>
</dbReference>
<evidence type="ECO:0000313" key="3">
    <source>
        <dbReference type="Proteomes" id="UP000295198"/>
    </source>
</evidence>
<dbReference type="RefSeq" id="WP_134715294.1">
    <property type="nucleotide sequence ID" value="NZ_SDKM01000007.1"/>
</dbReference>
<organism evidence="2 3">
    <name type="scientific">Nocardioides guangzhouensis</name>
    <dbReference type="NCBI Taxonomy" id="2497878"/>
    <lineage>
        <taxon>Bacteria</taxon>
        <taxon>Bacillati</taxon>
        <taxon>Actinomycetota</taxon>
        <taxon>Actinomycetes</taxon>
        <taxon>Propionibacteriales</taxon>
        <taxon>Nocardioidaceae</taxon>
        <taxon>Nocardioides</taxon>
    </lineage>
</organism>
<dbReference type="Gene3D" id="3.30.70.2390">
    <property type="match status" value="1"/>
</dbReference>
<evidence type="ECO:0000259" key="1">
    <source>
        <dbReference type="Pfam" id="PF13399"/>
    </source>
</evidence>
<feature type="domain" description="LytR/CpsA/Psr regulator C-terminal" evidence="1">
    <location>
        <begin position="61"/>
        <end position="149"/>
    </location>
</feature>
<gene>
    <name evidence="2" type="ORF">EKO23_06310</name>
</gene>
<comment type="caution">
    <text evidence="2">The sequence shown here is derived from an EMBL/GenBank/DDBJ whole genome shotgun (WGS) entry which is preliminary data.</text>
</comment>
<protein>
    <submittedName>
        <fullName evidence="2">LytR family transcriptional regulator</fullName>
    </submittedName>
</protein>
<dbReference type="OrthoDB" id="3829155at2"/>
<reference evidence="2 3" key="1">
    <citation type="submission" date="2019-01" db="EMBL/GenBank/DDBJ databases">
        <title>Nocardioides guangzhouensis sp. nov., an actinobacterium isolated from soil.</title>
        <authorList>
            <person name="Fu Y."/>
            <person name="Cai Y."/>
            <person name="Lin Z."/>
            <person name="Chen P."/>
        </authorList>
    </citation>
    <scope>NUCLEOTIDE SEQUENCE [LARGE SCALE GENOMIC DNA]</scope>
    <source>
        <strain evidence="2 3">130</strain>
    </source>
</reference>
<dbReference type="InterPro" id="IPR027381">
    <property type="entry name" value="LytR/CpsA/Psr_C"/>
</dbReference>
<keyword evidence="3" id="KW-1185">Reference proteome</keyword>
<dbReference type="Pfam" id="PF13399">
    <property type="entry name" value="LytR_C"/>
    <property type="match status" value="1"/>
</dbReference>
<dbReference type="EMBL" id="SDKM01000007">
    <property type="protein sequence ID" value="RYP87219.1"/>
    <property type="molecule type" value="Genomic_DNA"/>
</dbReference>